<dbReference type="Proteomes" id="UP000274593">
    <property type="component" value="Chromosome"/>
</dbReference>
<proteinExistence type="predicted"/>
<dbReference type="NCBIfam" id="TIGR00278">
    <property type="entry name" value="membrane protein insertion efficiency factor YidD"/>
    <property type="match status" value="1"/>
</dbReference>
<dbReference type="Pfam" id="PF01809">
    <property type="entry name" value="YidD"/>
    <property type="match status" value="1"/>
</dbReference>
<dbReference type="RefSeq" id="WP_125069112.1">
    <property type="nucleotide sequence ID" value="NZ_CP032548.1"/>
</dbReference>
<name>A0A451EMI0_9FLAO</name>
<dbReference type="PANTHER" id="PTHR33383">
    <property type="entry name" value="MEMBRANE PROTEIN INSERTION EFFICIENCY FACTOR-RELATED"/>
    <property type="match status" value="1"/>
</dbReference>
<dbReference type="InterPro" id="IPR002696">
    <property type="entry name" value="Membr_insert_effic_factor_YidD"/>
</dbReference>
<accession>A0A451EMI0</accession>
<keyword evidence="2" id="KW-1185">Reference proteome</keyword>
<organism evidence="1 2">
    <name type="scientific">Tenacibaculum singaporense</name>
    <dbReference type="NCBI Taxonomy" id="2358479"/>
    <lineage>
        <taxon>Bacteria</taxon>
        <taxon>Pseudomonadati</taxon>
        <taxon>Bacteroidota</taxon>
        <taxon>Flavobacteriia</taxon>
        <taxon>Flavobacteriales</taxon>
        <taxon>Flavobacteriaceae</taxon>
        <taxon>Tenacibaculum</taxon>
    </lineage>
</organism>
<evidence type="ECO:0000313" key="2">
    <source>
        <dbReference type="Proteomes" id="UP000274593"/>
    </source>
</evidence>
<dbReference type="EMBL" id="CP032548">
    <property type="protein sequence ID" value="AZJ36954.1"/>
    <property type="molecule type" value="Genomic_DNA"/>
</dbReference>
<dbReference type="PANTHER" id="PTHR33383:SF1">
    <property type="entry name" value="MEMBRANE PROTEIN INSERTION EFFICIENCY FACTOR-RELATED"/>
    <property type="match status" value="1"/>
</dbReference>
<dbReference type="SMART" id="SM01234">
    <property type="entry name" value="Haemolytic"/>
    <property type="match status" value="1"/>
</dbReference>
<dbReference type="KEGG" id="tsig:D6T69_15960"/>
<evidence type="ECO:0000313" key="1">
    <source>
        <dbReference type="EMBL" id="AZJ36954.1"/>
    </source>
</evidence>
<gene>
    <name evidence="1" type="ORF">D6T69_15960</name>
</gene>
<dbReference type="AlphaFoldDB" id="A0A451EMI0"/>
<protein>
    <submittedName>
        <fullName evidence="1">Membrane protein insertion efficiency factor YidD</fullName>
    </submittedName>
</protein>
<sequence length="71" mass="8408">MAKLYLLIVWLYKKLVSPIWSKFFRCRFYPTCSEYSKRAVKKYGLKTGLKMTINRLSRCKVGNHDSCIDLP</sequence>
<reference evidence="1 2" key="1">
    <citation type="submission" date="2018-09" db="EMBL/GenBank/DDBJ databases">
        <title>Insights into the microbiota of Asian seabass (Lates calcarifer) with tenacibaculosis symptoms and description of sp. nov. Tenacibaculum singaporense.</title>
        <authorList>
            <person name="Miyake S."/>
            <person name="Soh M."/>
            <person name="Azman M.N."/>
            <person name="Ngoh S.Y."/>
            <person name="Orban L."/>
        </authorList>
    </citation>
    <scope>NUCLEOTIDE SEQUENCE [LARGE SCALE GENOMIC DNA]</scope>
    <source>
        <strain evidence="1 2">DSM 106434</strain>
    </source>
</reference>